<dbReference type="PROSITE" id="PS50878">
    <property type="entry name" value="RT_POL"/>
    <property type="match status" value="1"/>
</dbReference>
<name>A0A453RLJ3_AEGTS</name>
<dbReference type="InterPro" id="IPR000477">
    <property type="entry name" value="RT_dom"/>
</dbReference>
<dbReference type="STRING" id="200361.A0A453RLJ3"/>
<dbReference type="InterPro" id="IPR043502">
    <property type="entry name" value="DNA/RNA_pol_sf"/>
</dbReference>
<dbReference type="EnsemblPlants" id="AET7Gv20623200.1">
    <property type="protein sequence ID" value="AET7Gv20623200.1"/>
    <property type="gene ID" value="AET7Gv20623200"/>
</dbReference>
<dbReference type="Proteomes" id="UP000015105">
    <property type="component" value="Chromosome 7D"/>
</dbReference>
<dbReference type="SUPFAM" id="SSF56672">
    <property type="entry name" value="DNA/RNA polymerases"/>
    <property type="match status" value="1"/>
</dbReference>
<sequence length="396" mass="43875">IKLLPTGKAPGPDGFTAEFLRSAWVIIKDDIVEAFGKLYELNGQSFQRLNEALLTLLPKRPDAASLSDYRSISLIHLLAKLFAKVLSLRLAPRLGEMISPNQSAFISGRCIHDNFFLVQQTARHLHHRKLSRILLKLDIAKAFDSVSWPFLLETLRHLGFGPRWREWISILLSTASTRVLINGHPGPPIPHAKGLRQGDPVSPMLFTIVIDMLNSLIQHAVRCGILRRLTPQCTSSSVSLFADDVVIFCHPDAHDLDAVREILRIFGVASGLHTNYAKCSISPIRCSEELSAEVSAALACPIAQFPITYLGLPLSLRKLPSSAFDSLIVRLQKKMPTWRAALLSRGERLALARHVLTAMPTHILAAIALNASTLKRANRVIRDFLWHGRKDAASGC</sequence>
<dbReference type="Pfam" id="PF00078">
    <property type="entry name" value="RVT_1"/>
    <property type="match status" value="1"/>
</dbReference>
<dbReference type="PANTHER" id="PTHR19446">
    <property type="entry name" value="REVERSE TRANSCRIPTASES"/>
    <property type="match status" value="1"/>
</dbReference>
<reference evidence="2" key="4">
    <citation type="submission" date="2019-03" db="UniProtKB">
        <authorList>
            <consortium name="EnsemblPlants"/>
        </authorList>
    </citation>
    <scope>IDENTIFICATION</scope>
</reference>
<proteinExistence type="predicted"/>
<evidence type="ECO:0000259" key="1">
    <source>
        <dbReference type="PROSITE" id="PS50878"/>
    </source>
</evidence>
<reference evidence="3" key="2">
    <citation type="journal article" date="2017" name="Nat. Plants">
        <title>The Aegilops tauschii genome reveals multiple impacts of transposons.</title>
        <authorList>
            <person name="Zhao G."/>
            <person name="Zou C."/>
            <person name="Li K."/>
            <person name="Wang K."/>
            <person name="Li T."/>
            <person name="Gao L."/>
            <person name="Zhang X."/>
            <person name="Wang H."/>
            <person name="Yang Z."/>
            <person name="Liu X."/>
            <person name="Jiang W."/>
            <person name="Mao L."/>
            <person name="Kong X."/>
            <person name="Jiao Y."/>
            <person name="Jia J."/>
        </authorList>
    </citation>
    <scope>NUCLEOTIDE SEQUENCE [LARGE SCALE GENOMIC DNA]</scope>
    <source>
        <strain evidence="3">cv. AL8/78</strain>
    </source>
</reference>
<organism evidence="2 3">
    <name type="scientific">Aegilops tauschii subsp. strangulata</name>
    <name type="common">Goatgrass</name>
    <dbReference type="NCBI Taxonomy" id="200361"/>
    <lineage>
        <taxon>Eukaryota</taxon>
        <taxon>Viridiplantae</taxon>
        <taxon>Streptophyta</taxon>
        <taxon>Embryophyta</taxon>
        <taxon>Tracheophyta</taxon>
        <taxon>Spermatophyta</taxon>
        <taxon>Magnoliopsida</taxon>
        <taxon>Liliopsida</taxon>
        <taxon>Poales</taxon>
        <taxon>Poaceae</taxon>
        <taxon>BOP clade</taxon>
        <taxon>Pooideae</taxon>
        <taxon>Triticodae</taxon>
        <taxon>Triticeae</taxon>
        <taxon>Triticinae</taxon>
        <taxon>Aegilops</taxon>
    </lineage>
</organism>
<accession>A0A453RLJ3</accession>
<keyword evidence="3" id="KW-1185">Reference proteome</keyword>
<reference evidence="2" key="5">
    <citation type="journal article" date="2021" name="G3 (Bethesda)">
        <title>Aegilops tauschii genome assembly Aet v5.0 features greater sequence contiguity and improved annotation.</title>
        <authorList>
            <person name="Wang L."/>
            <person name="Zhu T."/>
            <person name="Rodriguez J.C."/>
            <person name="Deal K.R."/>
            <person name="Dubcovsky J."/>
            <person name="McGuire P.E."/>
            <person name="Lux T."/>
            <person name="Spannagl M."/>
            <person name="Mayer K.F.X."/>
            <person name="Baldrich P."/>
            <person name="Meyers B.C."/>
            <person name="Huo N."/>
            <person name="Gu Y.Q."/>
            <person name="Zhou H."/>
            <person name="Devos K.M."/>
            <person name="Bennetzen J.L."/>
            <person name="Unver T."/>
            <person name="Budak H."/>
            <person name="Gulick P.J."/>
            <person name="Galiba G."/>
            <person name="Kalapos B."/>
            <person name="Nelson D.R."/>
            <person name="Li P."/>
            <person name="You F.M."/>
            <person name="Luo M.C."/>
            <person name="Dvorak J."/>
        </authorList>
    </citation>
    <scope>NUCLEOTIDE SEQUENCE [LARGE SCALE GENOMIC DNA]</scope>
    <source>
        <strain evidence="2">cv. AL8/78</strain>
    </source>
</reference>
<evidence type="ECO:0000313" key="2">
    <source>
        <dbReference type="EnsemblPlants" id="AET7Gv20623200.1"/>
    </source>
</evidence>
<feature type="domain" description="Reverse transcriptase" evidence="1">
    <location>
        <begin position="38"/>
        <end position="314"/>
    </location>
</feature>
<evidence type="ECO:0000313" key="3">
    <source>
        <dbReference type="Proteomes" id="UP000015105"/>
    </source>
</evidence>
<dbReference type="Gramene" id="AET7Gv20623200.1">
    <property type="protein sequence ID" value="AET7Gv20623200.1"/>
    <property type="gene ID" value="AET7Gv20623200"/>
</dbReference>
<reference evidence="3" key="1">
    <citation type="journal article" date="2014" name="Science">
        <title>Ancient hybridizations among the ancestral genomes of bread wheat.</title>
        <authorList>
            <consortium name="International Wheat Genome Sequencing Consortium,"/>
            <person name="Marcussen T."/>
            <person name="Sandve S.R."/>
            <person name="Heier L."/>
            <person name="Spannagl M."/>
            <person name="Pfeifer M."/>
            <person name="Jakobsen K.S."/>
            <person name="Wulff B.B."/>
            <person name="Steuernagel B."/>
            <person name="Mayer K.F."/>
            <person name="Olsen O.A."/>
        </authorList>
    </citation>
    <scope>NUCLEOTIDE SEQUENCE [LARGE SCALE GENOMIC DNA]</scope>
    <source>
        <strain evidence="3">cv. AL8/78</strain>
    </source>
</reference>
<dbReference type="CDD" id="cd01650">
    <property type="entry name" value="RT_nLTR_like"/>
    <property type="match status" value="1"/>
</dbReference>
<reference evidence="2" key="3">
    <citation type="journal article" date="2017" name="Nature">
        <title>Genome sequence of the progenitor of the wheat D genome Aegilops tauschii.</title>
        <authorList>
            <person name="Luo M.C."/>
            <person name="Gu Y.Q."/>
            <person name="Puiu D."/>
            <person name="Wang H."/>
            <person name="Twardziok S.O."/>
            <person name="Deal K.R."/>
            <person name="Huo N."/>
            <person name="Zhu T."/>
            <person name="Wang L."/>
            <person name="Wang Y."/>
            <person name="McGuire P.E."/>
            <person name="Liu S."/>
            <person name="Long H."/>
            <person name="Ramasamy R.K."/>
            <person name="Rodriguez J.C."/>
            <person name="Van S.L."/>
            <person name="Yuan L."/>
            <person name="Wang Z."/>
            <person name="Xia Z."/>
            <person name="Xiao L."/>
            <person name="Anderson O.D."/>
            <person name="Ouyang S."/>
            <person name="Liang Y."/>
            <person name="Zimin A.V."/>
            <person name="Pertea G."/>
            <person name="Qi P."/>
            <person name="Bennetzen J.L."/>
            <person name="Dai X."/>
            <person name="Dawson M.W."/>
            <person name="Muller H.G."/>
            <person name="Kugler K."/>
            <person name="Rivarola-Duarte L."/>
            <person name="Spannagl M."/>
            <person name="Mayer K.F.X."/>
            <person name="Lu F.H."/>
            <person name="Bevan M.W."/>
            <person name="Leroy P."/>
            <person name="Li P."/>
            <person name="You F.M."/>
            <person name="Sun Q."/>
            <person name="Liu Z."/>
            <person name="Lyons E."/>
            <person name="Wicker T."/>
            <person name="Salzberg S.L."/>
            <person name="Devos K.M."/>
            <person name="Dvorak J."/>
        </authorList>
    </citation>
    <scope>NUCLEOTIDE SEQUENCE [LARGE SCALE GENOMIC DNA]</scope>
    <source>
        <strain evidence="2">cv. AL8/78</strain>
    </source>
</reference>
<protein>
    <recommendedName>
        <fullName evidence="1">Reverse transcriptase domain-containing protein</fullName>
    </recommendedName>
</protein>
<dbReference type="AlphaFoldDB" id="A0A453RLJ3"/>